<sequence>MPQTTVPYIQLFQAEKGQTRRDKLCGTLRQLIASGTLKKGERLPSSRLLASDLSLSRVTVEAAYAQLESEGYLYRKTGKGTFVAVALTERRPEKKAPEPASVKLSSRGKTIVATGGCHDPLFPHAFAAGSPDLRAFPHAVWRRLTNQRLRHAPEEWMRYGPPQGVTLLQEAVARYLGQSRGVRCEPEQVMVLTSSQQALQMLALLLCDPGDEVWLEEPGYSGARNAFISAGARIGTMPLDEEGATIPDIPAPARLVYLTPSHQYPTGVTMSLQRRLQWLAFARRQGCWLLEDDYDSEFYYDDQPMPALQGLDDAGRVLYMGTFSKVLFPSLRLAYLVVPPSLVDPLCKLRSVMDGHSAQLMQAVTADFINHGHFQAHLRLMRKLYASRRDLLLEQLANKLGDRLQPLSHSSGLQLTVALPQGDERRLTQEAQQQGVILPRLSPLYSGQPRQQGWILGFSALQRAEIIQAVEKLARLRY</sequence>
<evidence type="ECO:0000256" key="5">
    <source>
        <dbReference type="ARBA" id="ARBA00023163"/>
    </source>
</evidence>
<evidence type="ECO:0000259" key="6">
    <source>
        <dbReference type="PROSITE" id="PS50949"/>
    </source>
</evidence>
<dbReference type="InterPro" id="IPR036390">
    <property type="entry name" value="WH_DNA-bd_sf"/>
</dbReference>
<gene>
    <name evidence="7" type="ORF">NG99_15845</name>
</gene>
<dbReference type="AlphaFoldDB" id="A0A0A3Z2H6"/>
<dbReference type="PANTHER" id="PTHR46577:SF1">
    <property type="entry name" value="HTH-TYPE TRANSCRIPTIONAL REGULATORY PROTEIN GABR"/>
    <property type="match status" value="1"/>
</dbReference>
<dbReference type="PROSITE" id="PS50949">
    <property type="entry name" value="HTH_GNTR"/>
    <property type="match status" value="1"/>
</dbReference>
<keyword evidence="2" id="KW-0663">Pyridoxal phosphate</keyword>
<dbReference type="eggNOG" id="COG1167">
    <property type="taxonomic scope" value="Bacteria"/>
</dbReference>
<dbReference type="InterPro" id="IPR015421">
    <property type="entry name" value="PyrdxlP-dep_Trfase_major"/>
</dbReference>
<dbReference type="InterPro" id="IPR036388">
    <property type="entry name" value="WH-like_DNA-bd_sf"/>
</dbReference>
<dbReference type="GO" id="GO:0030170">
    <property type="term" value="F:pyridoxal phosphate binding"/>
    <property type="evidence" value="ECO:0007669"/>
    <property type="project" value="InterPro"/>
</dbReference>
<protein>
    <submittedName>
        <fullName evidence="7">GntR family transcriptional regulator</fullName>
    </submittedName>
</protein>
<evidence type="ECO:0000313" key="8">
    <source>
        <dbReference type="Proteomes" id="UP000030351"/>
    </source>
</evidence>
<dbReference type="InterPro" id="IPR015424">
    <property type="entry name" value="PyrdxlP-dep_Trfase"/>
</dbReference>
<evidence type="ECO:0000256" key="2">
    <source>
        <dbReference type="ARBA" id="ARBA00022898"/>
    </source>
</evidence>
<reference evidence="7 8" key="1">
    <citation type="submission" date="2014-10" db="EMBL/GenBank/DDBJ databases">
        <title>Genome sequence of Erwinia typographi M043b.</title>
        <authorList>
            <person name="Chan K.-G."/>
            <person name="Tan W.-S."/>
        </authorList>
    </citation>
    <scope>NUCLEOTIDE SEQUENCE [LARGE SCALE GENOMIC DNA]</scope>
    <source>
        <strain evidence="7 8">M043b</strain>
    </source>
</reference>
<comment type="caution">
    <text evidence="7">The sequence shown here is derived from an EMBL/GenBank/DDBJ whole genome shotgun (WGS) entry which is preliminary data.</text>
</comment>
<dbReference type="InterPro" id="IPR000524">
    <property type="entry name" value="Tscrpt_reg_HTH_GntR"/>
</dbReference>
<dbReference type="InterPro" id="IPR051446">
    <property type="entry name" value="HTH_trans_reg/aminotransferase"/>
</dbReference>
<dbReference type="RefSeq" id="WP_034894979.1">
    <property type="nucleotide sequence ID" value="NZ_JRUQ01000044.1"/>
</dbReference>
<keyword evidence="5" id="KW-0804">Transcription</keyword>
<keyword evidence="4" id="KW-0238">DNA-binding</keyword>
<keyword evidence="3" id="KW-0805">Transcription regulation</keyword>
<name>A0A0A3Z2H6_9GAMM</name>
<accession>A0A0A3Z2H6</accession>
<evidence type="ECO:0000313" key="7">
    <source>
        <dbReference type="EMBL" id="KGT91836.1"/>
    </source>
</evidence>
<comment type="similarity">
    <text evidence="1">In the C-terminal section; belongs to the class-I pyridoxal-phosphate-dependent aminotransferase family.</text>
</comment>
<dbReference type="Proteomes" id="UP000030351">
    <property type="component" value="Unassembled WGS sequence"/>
</dbReference>
<dbReference type="Pfam" id="PF00155">
    <property type="entry name" value="Aminotran_1_2"/>
    <property type="match status" value="1"/>
</dbReference>
<keyword evidence="8" id="KW-1185">Reference proteome</keyword>
<dbReference type="Gene3D" id="3.40.640.10">
    <property type="entry name" value="Type I PLP-dependent aspartate aminotransferase-like (Major domain)"/>
    <property type="match status" value="1"/>
</dbReference>
<dbReference type="STRING" id="371042.NG99_15845"/>
<feature type="domain" description="HTH gntR-type" evidence="6">
    <location>
        <begin position="18"/>
        <end position="86"/>
    </location>
</feature>
<dbReference type="CDD" id="cd07377">
    <property type="entry name" value="WHTH_GntR"/>
    <property type="match status" value="1"/>
</dbReference>
<dbReference type="GO" id="GO:0003677">
    <property type="term" value="F:DNA binding"/>
    <property type="evidence" value="ECO:0007669"/>
    <property type="project" value="UniProtKB-KW"/>
</dbReference>
<dbReference type="PANTHER" id="PTHR46577">
    <property type="entry name" value="HTH-TYPE TRANSCRIPTIONAL REGULATORY PROTEIN GABR"/>
    <property type="match status" value="1"/>
</dbReference>
<dbReference type="OrthoDB" id="9808770at2"/>
<dbReference type="SMART" id="SM00345">
    <property type="entry name" value="HTH_GNTR"/>
    <property type="match status" value="1"/>
</dbReference>
<dbReference type="InterPro" id="IPR004839">
    <property type="entry name" value="Aminotransferase_I/II_large"/>
</dbReference>
<organism evidence="7 8">
    <name type="scientific">Erwinia typographi</name>
    <dbReference type="NCBI Taxonomy" id="371042"/>
    <lineage>
        <taxon>Bacteria</taxon>
        <taxon>Pseudomonadati</taxon>
        <taxon>Pseudomonadota</taxon>
        <taxon>Gammaproteobacteria</taxon>
        <taxon>Enterobacterales</taxon>
        <taxon>Erwiniaceae</taxon>
        <taxon>Erwinia</taxon>
    </lineage>
</organism>
<dbReference type="CDD" id="cd00609">
    <property type="entry name" value="AAT_like"/>
    <property type="match status" value="1"/>
</dbReference>
<proteinExistence type="inferred from homology"/>
<evidence type="ECO:0000256" key="3">
    <source>
        <dbReference type="ARBA" id="ARBA00023015"/>
    </source>
</evidence>
<dbReference type="GO" id="GO:0003700">
    <property type="term" value="F:DNA-binding transcription factor activity"/>
    <property type="evidence" value="ECO:0007669"/>
    <property type="project" value="InterPro"/>
</dbReference>
<dbReference type="Pfam" id="PF00392">
    <property type="entry name" value="GntR"/>
    <property type="match status" value="1"/>
</dbReference>
<dbReference type="SUPFAM" id="SSF53383">
    <property type="entry name" value="PLP-dependent transferases"/>
    <property type="match status" value="1"/>
</dbReference>
<evidence type="ECO:0000256" key="1">
    <source>
        <dbReference type="ARBA" id="ARBA00005384"/>
    </source>
</evidence>
<evidence type="ECO:0000256" key="4">
    <source>
        <dbReference type="ARBA" id="ARBA00023125"/>
    </source>
</evidence>
<dbReference type="Gene3D" id="1.10.10.10">
    <property type="entry name" value="Winged helix-like DNA-binding domain superfamily/Winged helix DNA-binding domain"/>
    <property type="match status" value="1"/>
</dbReference>
<dbReference type="PRINTS" id="PR00035">
    <property type="entry name" value="HTHGNTR"/>
</dbReference>
<dbReference type="EMBL" id="JRUQ01000044">
    <property type="protein sequence ID" value="KGT91836.1"/>
    <property type="molecule type" value="Genomic_DNA"/>
</dbReference>
<dbReference type="SUPFAM" id="SSF46785">
    <property type="entry name" value="Winged helix' DNA-binding domain"/>
    <property type="match status" value="1"/>
</dbReference>